<sequence>MHYMRHTTQLRTLGVATAIALAAALATPAGLAGASPAATAAPAKAAVGDDGGDLAPVAPDYNNGKSLPLDKSSIRAMRKQASAAAAADSGVGDSKTWLALDDAEGGIYAKTYTLRGLGDHIQVWVADDREFPTGDCRNDLALTDITDAQVDNFVSEFDSNIYPKESESFSVPPSLDGTDAPLAGMLGEPADYYQVTEDQADDIVVLVDNVRDANFYDPTTPDGQTYIAGFFYSLFNNYVNRNVMTIDAFDWLHRTGATPPDDSADQAYIDCAAALGQTRPFGTPRPRLYEGTFAHEYQHLLESYEDADEASWVNEGLSDYAQSLVGYVDTTLPPDDPAADGHLACFSGYLGEDFGGPENSLTNWQDQGAPEILCDYGAAYSFMQYLFAKYGEGFMSALHREDGNGLVGLDTVLDQYGSPKSAMNTVHDWAAMMALDGAIDRSHRLRGGSIKWLTANTLSSKINWDTEQAYSTPGAPPNGSDYVRLRGAGGHYLSANQIKTIRFSGAKTLDPLPVEWTVSATPPDATTDDTTCGSVPEGTGDAALYSGCGSNLDRSIVQTIDVPAAGGQLTYDALWDTEEGWDAGFAQVSTDGGDTWTSLASEDTTTDHDPGAIPGVVSNLPGLTGDSGTWRTQHADLSAYAGQSVLLGFRYITDSGVDEGGFWVRNIDVAGTSLSSSSIADWQSITQVNPIAVPGFNVRLVAYDAAGHSWTVRLPKGRLITRPHLRWQAGHHHGRITTVAAIVMMDDPSETITQYGRYTLKVNGVLQPGG</sequence>
<dbReference type="EMBL" id="CZKA01000033">
    <property type="protein sequence ID" value="CUR57109.1"/>
    <property type="molecule type" value="Genomic_DNA"/>
</dbReference>
<gene>
    <name evidence="1" type="ORF">NOCA2390036</name>
</gene>
<proteinExistence type="predicted"/>
<accession>A0A2P2C561</accession>
<dbReference type="AlphaFoldDB" id="A0A2P2C561"/>
<name>A0A2P2C561_9ZZZZ</name>
<organism evidence="1">
    <name type="scientific">metagenome</name>
    <dbReference type="NCBI Taxonomy" id="256318"/>
    <lineage>
        <taxon>unclassified sequences</taxon>
        <taxon>metagenomes</taxon>
    </lineage>
</organism>
<reference evidence="1" key="1">
    <citation type="submission" date="2015-08" db="EMBL/GenBank/DDBJ databases">
        <authorList>
            <person name="Babu N.S."/>
            <person name="Beckwith C.J."/>
            <person name="Beseler K.G."/>
            <person name="Brison A."/>
            <person name="Carone J.V."/>
            <person name="Caskin T.P."/>
            <person name="Diamond M."/>
            <person name="Durham M.E."/>
            <person name="Foxe J.M."/>
            <person name="Go M."/>
            <person name="Henderson B.A."/>
            <person name="Jones I.B."/>
            <person name="McGettigan J.A."/>
            <person name="Micheletti S.J."/>
            <person name="Nasrallah M.E."/>
            <person name="Ortiz D."/>
            <person name="Piller C.R."/>
            <person name="Privatt S.R."/>
            <person name="Schneider S.L."/>
            <person name="Sharp S."/>
            <person name="Smith T.C."/>
            <person name="Stanton J.D."/>
            <person name="Ullery H.E."/>
            <person name="Wilson R.J."/>
            <person name="Serrano M.G."/>
            <person name="Buck G."/>
            <person name="Lee V."/>
            <person name="Wang Y."/>
            <person name="Carvalho R."/>
            <person name="Voegtly L."/>
            <person name="Shi R."/>
            <person name="Duckworth R."/>
            <person name="Johnson A."/>
            <person name="Loviza R."/>
            <person name="Walstead R."/>
            <person name="Shah Z."/>
            <person name="Kiflezghi M."/>
            <person name="Wade K."/>
            <person name="Ball S.L."/>
            <person name="Bradley K.W."/>
            <person name="Asai D.J."/>
            <person name="Bowman C.A."/>
            <person name="Russell D.A."/>
            <person name="Pope W.H."/>
            <person name="Jacobs-Sera D."/>
            <person name="Hendrix R.W."/>
            <person name="Hatfull G.F."/>
        </authorList>
    </citation>
    <scope>NUCLEOTIDE SEQUENCE</scope>
</reference>
<protein>
    <submittedName>
        <fullName evidence="1">Putative exported peptidase M6-like protein</fullName>
    </submittedName>
</protein>
<dbReference type="Pfam" id="PF20773">
    <property type="entry name" value="InhA-like_MAM"/>
    <property type="match status" value="1"/>
</dbReference>
<evidence type="ECO:0000313" key="1">
    <source>
        <dbReference type="EMBL" id="CUR57109.1"/>
    </source>
</evidence>